<dbReference type="InterPro" id="IPR025316">
    <property type="entry name" value="DUF4221"/>
</dbReference>
<evidence type="ECO:0000313" key="1">
    <source>
        <dbReference type="EMBL" id="MPM08697.1"/>
    </source>
</evidence>
<reference evidence="1" key="1">
    <citation type="submission" date="2019-08" db="EMBL/GenBank/DDBJ databases">
        <authorList>
            <person name="Kucharzyk K."/>
            <person name="Murdoch R.W."/>
            <person name="Higgins S."/>
            <person name="Loffler F."/>
        </authorList>
    </citation>
    <scope>NUCLEOTIDE SEQUENCE</scope>
</reference>
<gene>
    <name evidence="1" type="ORF">SDC9_55011</name>
</gene>
<comment type="caution">
    <text evidence="1">The sequence shown here is derived from an EMBL/GenBank/DDBJ whole genome shotgun (WGS) entry which is preliminary data.</text>
</comment>
<dbReference type="Pfam" id="PF13970">
    <property type="entry name" value="DUF4221"/>
    <property type="match status" value="1"/>
</dbReference>
<accession>A0A644WYC2</accession>
<protein>
    <recommendedName>
        <fullName evidence="2">DUF4221 domain-containing protein</fullName>
    </recommendedName>
</protein>
<proteinExistence type="predicted"/>
<dbReference type="EMBL" id="VSSQ01001481">
    <property type="protein sequence ID" value="MPM08697.1"/>
    <property type="molecule type" value="Genomic_DNA"/>
</dbReference>
<evidence type="ECO:0008006" key="2">
    <source>
        <dbReference type="Google" id="ProtNLM"/>
    </source>
</evidence>
<dbReference type="PROSITE" id="PS51257">
    <property type="entry name" value="PROKAR_LIPOPROTEIN"/>
    <property type="match status" value="1"/>
</dbReference>
<dbReference type="AlphaFoldDB" id="A0A644WYC2"/>
<sequence length="387" mass="44937">MNTMKEKCIFILLTALMFGCGNNIKTTTKYNTTTSLKLEVDSICIPLDSLSLPVYPSVSFVYSNNEHTYLYAFNTKTWSIDVFNLNNRLIERHIVLNREGANGVSYIKALQVLSPDSLVCFDDSGFFILNANGNIICKEVILYTASDCVGNLELGEFTQPFYDIKKGIIYGNFITSKEPYPYPDGQELFAAYHVKTQKWKLLPVYLPSFMEKHWRNLGRNNHLNMWISDGLICYNFTCLSDIFVYDISKQSNTTAGGQSRMVKSDVFLYKGDCNNEKAKWQHWVDNPIFYSPIYDKYRKLYYRIQLGEFRDHFYGEPTPYDKKIVLSVFNEKLEMISEFRLDNYKYNFIFFGVTKAGLVVGGNNPKDPSLDYEYLKLFRLKVSVWNM</sequence>
<organism evidence="1">
    <name type="scientific">bioreactor metagenome</name>
    <dbReference type="NCBI Taxonomy" id="1076179"/>
    <lineage>
        <taxon>unclassified sequences</taxon>
        <taxon>metagenomes</taxon>
        <taxon>ecological metagenomes</taxon>
    </lineage>
</organism>
<name>A0A644WYC2_9ZZZZ</name>